<organism evidence="2 3">
    <name type="scientific">Halosimplex carlsbadense 2-9-1</name>
    <dbReference type="NCBI Taxonomy" id="797114"/>
    <lineage>
        <taxon>Archaea</taxon>
        <taxon>Methanobacteriati</taxon>
        <taxon>Methanobacteriota</taxon>
        <taxon>Stenosarchaea group</taxon>
        <taxon>Halobacteria</taxon>
        <taxon>Halobacteriales</taxon>
        <taxon>Haloarculaceae</taxon>
        <taxon>Halosimplex</taxon>
    </lineage>
</organism>
<keyword evidence="1" id="KW-0472">Membrane</keyword>
<accession>M0CBK0</accession>
<protein>
    <submittedName>
        <fullName evidence="2">Uncharacterized protein</fullName>
    </submittedName>
</protein>
<evidence type="ECO:0000313" key="3">
    <source>
        <dbReference type="Proteomes" id="UP000011626"/>
    </source>
</evidence>
<sequence>MKVFTVAVLWFWVSITDSMVSHPHHRICFIRVRRIVKINLDSLHFKDRFRRFLWISFFFVIILRRIVWIRDIFNAVELVIQGFFKSGISAFDREIAGVGEIFRCGVRVAVIVVVHSYAFPEIGFKFWFGNEVRELFSLCD</sequence>
<evidence type="ECO:0000256" key="1">
    <source>
        <dbReference type="SAM" id="Phobius"/>
    </source>
</evidence>
<keyword evidence="1" id="KW-1133">Transmembrane helix</keyword>
<evidence type="ECO:0000313" key="2">
    <source>
        <dbReference type="EMBL" id="ELZ19732.1"/>
    </source>
</evidence>
<dbReference type="AlphaFoldDB" id="M0CBK0"/>
<feature type="transmembrane region" description="Helical" evidence="1">
    <location>
        <begin position="50"/>
        <end position="67"/>
    </location>
</feature>
<dbReference type="EMBL" id="AOIU01000049">
    <property type="protein sequence ID" value="ELZ19732.1"/>
    <property type="molecule type" value="Genomic_DNA"/>
</dbReference>
<dbReference type="Proteomes" id="UP000011626">
    <property type="component" value="Unassembled WGS sequence"/>
</dbReference>
<name>M0CBK0_9EURY</name>
<reference evidence="2 3" key="1">
    <citation type="journal article" date="2014" name="PLoS Genet.">
        <title>Phylogenetically driven sequencing of extremely halophilic archaea reveals strategies for static and dynamic osmo-response.</title>
        <authorList>
            <person name="Becker E.A."/>
            <person name="Seitzer P.M."/>
            <person name="Tritt A."/>
            <person name="Larsen D."/>
            <person name="Krusor M."/>
            <person name="Yao A.I."/>
            <person name="Wu D."/>
            <person name="Madern D."/>
            <person name="Eisen J.A."/>
            <person name="Darling A.E."/>
            <person name="Facciotti M.T."/>
        </authorList>
    </citation>
    <scope>NUCLEOTIDE SEQUENCE [LARGE SCALE GENOMIC DNA]</scope>
    <source>
        <strain evidence="2 3">2-9-1</strain>
    </source>
</reference>
<keyword evidence="3" id="KW-1185">Reference proteome</keyword>
<gene>
    <name evidence="2" type="ORF">C475_22354</name>
</gene>
<comment type="caution">
    <text evidence="2">The sequence shown here is derived from an EMBL/GenBank/DDBJ whole genome shotgun (WGS) entry which is preliminary data.</text>
</comment>
<proteinExistence type="predicted"/>
<keyword evidence="1" id="KW-0812">Transmembrane</keyword>